<protein>
    <recommendedName>
        <fullName evidence="3">Plasmid replication protein RepL domain-containing protein</fullName>
    </recommendedName>
</protein>
<evidence type="ECO:0008006" key="3">
    <source>
        <dbReference type="Google" id="ProtNLM"/>
    </source>
</evidence>
<dbReference type="RefSeq" id="WP_111946596.1">
    <property type="nucleotide sequence ID" value="NZ_CATNYA010000031.1"/>
</dbReference>
<evidence type="ECO:0000313" key="1">
    <source>
        <dbReference type="EMBL" id="SQC85421.1"/>
    </source>
</evidence>
<gene>
    <name evidence="1" type="ORF">NCTC8081_03214</name>
</gene>
<sequence>MDKNIKLSREELHVINRNIKSVQMKFRAISVFEFIKCEIIKNNGILKMTIKDINDLYKDKYYKFSYSVMRRIIDELIKLNLIKVIICENKRAFCLGKYN</sequence>
<dbReference type="Proteomes" id="UP000250234">
    <property type="component" value="Unassembled WGS sequence"/>
</dbReference>
<proteinExistence type="predicted"/>
<dbReference type="AlphaFoldDB" id="A0A2X3INL2"/>
<reference evidence="1 2" key="1">
    <citation type="submission" date="2018-06" db="EMBL/GenBank/DDBJ databases">
        <authorList>
            <consortium name="Pathogen Informatics"/>
            <person name="Doyle S."/>
        </authorList>
    </citation>
    <scope>NUCLEOTIDE SEQUENCE [LARGE SCALE GENOMIC DNA]</scope>
    <source>
        <strain evidence="1 2">NCTC8081</strain>
    </source>
</reference>
<accession>A0A2X3INL2</accession>
<organism evidence="1 2">
    <name type="scientific">Clostridium perfringens</name>
    <dbReference type="NCBI Taxonomy" id="1502"/>
    <lineage>
        <taxon>Bacteria</taxon>
        <taxon>Bacillati</taxon>
        <taxon>Bacillota</taxon>
        <taxon>Clostridia</taxon>
        <taxon>Eubacteriales</taxon>
        <taxon>Clostridiaceae</taxon>
        <taxon>Clostridium</taxon>
    </lineage>
</organism>
<dbReference type="EMBL" id="UAWO01000006">
    <property type="protein sequence ID" value="SQC85421.1"/>
    <property type="molecule type" value="Genomic_DNA"/>
</dbReference>
<evidence type="ECO:0000313" key="2">
    <source>
        <dbReference type="Proteomes" id="UP000250234"/>
    </source>
</evidence>
<name>A0A2X3INL2_CLOPF</name>